<name>A0A447QRY4_SERRU</name>
<dbReference type="STRING" id="61652.AXX16_3539"/>
<evidence type="ECO:0000313" key="2">
    <source>
        <dbReference type="EMBL" id="VEA72809.1"/>
    </source>
</evidence>
<protein>
    <submittedName>
        <fullName evidence="2">Inner membrane protein yidI</fullName>
    </submittedName>
</protein>
<dbReference type="Proteomes" id="UP000271603">
    <property type="component" value="Chromosome"/>
</dbReference>
<proteinExistence type="predicted"/>
<evidence type="ECO:0000256" key="1">
    <source>
        <dbReference type="SAM" id="Phobius"/>
    </source>
</evidence>
<reference evidence="2 3" key="1">
    <citation type="submission" date="2018-12" db="EMBL/GenBank/DDBJ databases">
        <authorList>
            <consortium name="Pathogen Informatics"/>
        </authorList>
    </citation>
    <scope>NUCLEOTIDE SEQUENCE [LARGE SCALE GENOMIC DNA]</scope>
    <source>
        <strain evidence="2 3">NCTC9419</strain>
    </source>
</reference>
<keyword evidence="1" id="KW-0812">Transmembrane</keyword>
<keyword evidence="1" id="KW-1133">Transmembrane helix</keyword>
<feature type="transmembrane region" description="Helical" evidence="1">
    <location>
        <begin position="60"/>
        <end position="81"/>
    </location>
</feature>
<organism evidence="2 3">
    <name type="scientific">Serratia rubidaea</name>
    <name type="common">Serratia marinorubra</name>
    <dbReference type="NCBI Taxonomy" id="61652"/>
    <lineage>
        <taxon>Bacteria</taxon>
        <taxon>Pseudomonadati</taxon>
        <taxon>Pseudomonadota</taxon>
        <taxon>Gammaproteobacteria</taxon>
        <taxon>Enterobacterales</taxon>
        <taxon>Yersiniaceae</taxon>
        <taxon>Serratia</taxon>
    </lineage>
</organism>
<accession>A0A447QRY4</accession>
<sequence length="218" mass="24096">MVEIGRLNPSRSKCFIGKDAAFTCGIPAQYKIKWCYHWLLIKSFSIKIVYSMSKTHKYQISLYGMLLGALALLISLFHFNFYPLATKPPLEVSVAEKVSSIKNGILAGLKGQEPPVTEKRAIDIDNILNSATIGLAIVALVLAFIGGIRKENGWGLAERCFLAGDACLPCDIVRCRAALQYHHTGCRVMFSVRLFPRLAGRHFYDLLLPLQSAATGGY</sequence>
<evidence type="ECO:0000313" key="3">
    <source>
        <dbReference type="Proteomes" id="UP000271603"/>
    </source>
</evidence>
<dbReference type="EMBL" id="LR134155">
    <property type="protein sequence ID" value="VEA72809.1"/>
    <property type="molecule type" value="Genomic_DNA"/>
</dbReference>
<keyword evidence="1" id="KW-0472">Membrane</keyword>
<gene>
    <name evidence="2" type="primary">yidI</name>
    <name evidence="2" type="ORF">NCTC9419_04425</name>
</gene>
<feature type="transmembrane region" description="Helical" evidence="1">
    <location>
        <begin position="127"/>
        <end position="148"/>
    </location>
</feature>
<dbReference type="AlphaFoldDB" id="A0A447QRY4"/>